<evidence type="ECO:0000256" key="1">
    <source>
        <dbReference type="SAM" id="MobiDB-lite"/>
    </source>
</evidence>
<dbReference type="InterPro" id="IPR017739">
    <property type="entry name" value="T6SS-assoc_VCA0119"/>
</dbReference>
<organism evidence="3 4">
    <name type="scientific">Reinekea blandensis MED297</name>
    <dbReference type="NCBI Taxonomy" id="314283"/>
    <lineage>
        <taxon>Bacteria</taxon>
        <taxon>Pseudomonadati</taxon>
        <taxon>Pseudomonadota</taxon>
        <taxon>Gammaproteobacteria</taxon>
        <taxon>Oceanospirillales</taxon>
        <taxon>Saccharospirillaceae</taxon>
        <taxon>Reinekea</taxon>
    </lineage>
</organism>
<name>A4BEV9_9GAMM</name>
<evidence type="ECO:0000259" key="2">
    <source>
        <dbReference type="Pfam" id="PF06812"/>
    </source>
</evidence>
<keyword evidence="4" id="KW-1185">Reference proteome</keyword>
<gene>
    <name evidence="3" type="ORF">MED297_18438</name>
</gene>
<evidence type="ECO:0000313" key="4">
    <source>
        <dbReference type="Proteomes" id="UP000005953"/>
    </source>
</evidence>
<dbReference type="Proteomes" id="UP000005953">
    <property type="component" value="Unassembled WGS sequence"/>
</dbReference>
<dbReference type="RefSeq" id="WP_008044195.1">
    <property type="nucleotide sequence ID" value="NZ_CH724151.1"/>
</dbReference>
<dbReference type="PANTHER" id="PTHR37024">
    <property type="entry name" value="TYPE VI SECRETION SYSTEM DUF2094 AND IMPA-RELATED DOMAIN PROTEIN"/>
    <property type="match status" value="1"/>
</dbReference>
<dbReference type="HOGENOM" id="CLU_026423_0_0_6"/>
<dbReference type="OrthoDB" id="1522895at2"/>
<proteinExistence type="predicted"/>
<reference evidence="3 4" key="1">
    <citation type="submission" date="2006-02" db="EMBL/GenBank/DDBJ databases">
        <authorList>
            <person name="Pinhassi J."/>
            <person name="Pedros-Alio C."/>
            <person name="Ferriera S."/>
            <person name="Johnson J."/>
            <person name="Kravitz S."/>
            <person name="Halpern A."/>
            <person name="Remington K."/>
            <person name="Beeson K."/>
            <person name="Tran B."/>
            <person name="Rogers Y.-H."/>
            <person name="Friedman R."/>
            <person name="Venter J.C."/>
        </authorList>
    </citation>
    <scope>NUCLEOTIDE SEQUENCE [LARGE SCALE GENOMIC DNA]</scope>
    <source>
        <strain evidence="3 4">MED297</strain>
    </source>
</reference>
<dbReference type="AlphaFoldDB" id="A4BEV9"/>
<evidence type="ECO:0000313" key="3">
    <source>
        <dbReference type="EMBL" id="EAR09294.1"/>
    </source>
</evidence>
<dbReference type="EMBL" id="AAOE01000011">
    <property type="protein sequence ID" value="EAR09294.1"/>
    <property type="molecule type" value="Genomic_DNA"/>
</dbReference>
<dbReference type="NCBIfam" id="TIGR03362">
    <property type="entry name" value="VI_chp_7"/>
    <property type="match status" value="1"/>
</dbReference>
<feature type="compositionally biased region" description="Polar residues" evidence="1">
    <location>
        <begin position="184"/>
        <end position="213"/>
    </location>
</feature>
<accession>A4BEV9</accession>
<feature type="region of interest" description="Disordered" evidence="1">
    <location>
        <begin position="169"/>
        <end position="213"/>
    </location>
</feature>
<protein>
    <recommendedName>
        <fullName evidence="2">ImpA N-terminal domain-containing protein</fullName>
    </recommendedName>
</protein>
<dbReference type="Pfam" id="PF16989">
    <property type="entry name" value="T6SS_VasJ"/>
    <property type="match status" value="1"/>
</dbReference>
<dbReference type="InterPro" id="IPR010657">
    <property type="entry name" value="ImpA_N"/>
</dbReference>
<feature type="domain" description="ImpA N-terminal" evidence="2">
    <location>
        <begin position="13"/>
        <end position="116"/>
    </location>
</feature>
<dbReference type="Pfam" id="PF06812">
    <property type="entry name" value="ImpA_N"/>
    <property type="match status" value="1"/>
</dbReference>
<dbReference type="PANTHER" id="PTHR37024:SF5">
    <property type="entry name" value="IMPA N-TERMINAL DOMAIN-CONTAINING PROTEIN"/>
    <property type="match status" value="1"/>
</dbReference>
<sequence length="500" mass="56143">MQQWIEQTATLVTPIQPDNPVGEDPRYSDTFSDLKSEIEKKSDVDFERIRTLSEHILSEQAKDIRVASYLMLSMARQDGLEGLARGMTLLLQLLQTYGEDIHPNRTKAKQSALRWFQQEKILNFAQKATGSVSGDVAEQAAAVYDALFSALSESAGESMSWPELHKWIQSQQPKKQPAPEPAKTQSSGDQPQEPSTASQSSAPMPQGTIQSSTQYQQSVRQLMGYYREQGSYEKQVSLACTVQWVGLTLPPNDDGKTRLPAPRATSLTRIHNAIDNQQWEEGLIAAIDAFMEPSGNFLFDIMKQAADCAQQMNQASINQLILSQLLLLTKKFPKLLQLRFDNDEPFASAKVTAWLEQNQQSGAQTGQAADRLSEWLQEARALAESDSLSVALVWLSEQATSSQLERIQNDFCKAQLCVEQDRSNLATPLLLQLVKDVDRYHLAGTAPQTAMQIWRTLYRLLKEQLTSIEQDDQRLDMESQIERLRSLMCTTDVASAIQWL</sequence>
<comment type="caution">
    <text evidence="3">The sequence shown here is derived from an EMBL/GenBank/DDBJ whole genome shotgun (WGS) entry which is preliminary data.</text>
</comment>
<dbReference type="STRING" id="314283.MED297_18438"/>